<dbReference type="GO" id="GO:0016192">
    <property type="term" value="P:vesicle-mediated transport"/>
    <property type="evidence" value="ECO:0007669"/>
    <property type="project" value="TreeGrafter"/>
</dbReference>
<dbReference type="GO" id="GO:0016020">
    <property type="term" value="C:membrane"/>
    <property type="evidence" value="ECO:0007669"/>
    <property type="project" value="UniProtKB-SubCell"/>
</dbReference>
<dbReference type="PANTHER" id="PTHR19317:SF81">
    <property type="entry name" value="PRA1 FAMILY PROTEIN D"/>
    <property type="match status" value="1"/>
</dbReference>
<dbReference type="Proteomes" id="UP001652600">
    <property type="component" value="Chromosome 6"/>
</dbReference>
<feature type="transmembrane region" description="Helical" evidence="7">
    <location>
        <begin position="130"/>
        <end position="147"/>
    </location>
</feature>
<proteinExistence type="inferred from homology"/>
<dbReference type="RefSeq" id="XP_016899068.2">
    <property type="nucleotide sequence ID" value="XM_017043579.2"/>
</dbReference>
<organism evidence="9 10">
    <name type="scientific">Cucumis melo</name>
    <name type="common">Muskmelon</name>
    <dbReference type="NCBI Taxonomy" id="3656"/>
    <lineage>
        <taxon>Eukaryota</taxon>
        <taxon>Viridiplantae</taxon>
        <taxon>Streptophyta</taxon>
        <taxon>Embryophyta</taxon>
        <taxon>Tracheophyta</taxon>
        <taxon>Spermatophyta</taxon>
        <taxon>Magnoliopsida</taxon>
        <taxon>eudicotyledons</taxon>
        <taxon>Gunneridae</taxon>
        <taxon>Pentapetalae</taxon>
        <taxon>rosids</taxon>
        <taxon>fabids</taxon>
        <taxon>Cucurbitales</taxon>
        <taxon>Cucurbitaceae</taxon>
        <taxon>Benincaseae</taxon>
        <taxon>Cucumis</taxon>
    </lineage>
</organism>
<accession>A0A1S4DSY6</accession>
<feature type="transmembrane region" description="Helical" evidence="7">
    <location>
        <begin position="53"/>
        <end position="70"/>
    </location>
</feature>
<name>A0A1S4DSY6_CUCME</name>
<evidence type="ECO:0000256" key="2">
    <source>
        <dbReference type="ARBA" id="ARBA00004127"/>
    </source>
</evidence>
<reference evidence="10" key="1">
    <citation type="submission" date="2025-08" db="UniProtKB">
        <authorList>
            <consortium name="RefSeq"/>
        </authorList>
    </citation>
    <scope>IDENTIFICATION</scope>
    <source>
        <tissue evidence="10">Stem</tissue>
    </source>
</reference>
<dbReference type="FunCoup" id="A0A1S4DSY6">
    <property type="interactions" value="1503"/>
</dbReference>
<keyword evidence="9" id="KW-1185">Reference proteome</keyword>
<keyword evidence="5 7" id="KW-1133">Transmembrane helix</keyword>
<evidence type="ECO:0000256" key="1">
    <source>
        <dbReference type="ARBA" id="ARBA00002501"/>
    </source>
</evidence>
<feature type="region of interest" description="Disordered" evidence="8">
    <location>
        <begin position="168"/>
        <end position="197"/>
    </location>
</feature>
<comment type="subcellular location">
    <subcellularLocation>
        <location evidence="2">Endomembrane system</location>
        <topology evidence="2">Multi-pass membrane protein</topology>
    </subcellularLocation>
    <subcellularLocation>
        <location evidence="7">Membrane</location>
        <topology evidence="7">Multi-pass membrane protein</topology>
    </subcellularLocation>
</comment>
<dbReference type="InterPro" id="IPR004895">
    <property type="entry name" value="Prenylated_rab_accept_PRA1"/>
</dbReference>
<comment type="similarity">
    <text evidence="3 7">Belongs to the PRA1 family.</text>
</comment>
<evidence type="ECO:0000313" key="10">
    <source>
        <dbReference type="RefSeq" id="XP_016899068.2"/>
    </source>
</evidence>
<evidence type="ECO:0000256" key="3">
    <source>
        <dbReference type="ARBA" id="ARBA00006483"/>
    </source>
</evidence>
<dbReference type="GO" id="GO:0005794">
    <property type="term" value="C:Golgi apparatus"/>
    <property type="evidence" value="ECO:0007669"/>
    <property type="project" value="TreeGrafter"/>
</dbReference>
<evidence type="ECO:0000256" key="4">
    <source>
        <dbReference type="ARBA" id="ARBA00022692"/>
    </source>
</evidence>
<dbReference type="Pfam" id="PF03208">
    <property type="entry name" value="PRA1"/>
    <property type="match status" value="1"/>
</dbReference>
<dbReference type="InParanoid" id="A0A1S4DSY6"/>
<dbReference type="GeneID" id="103483647"/>
<keyword evidence="6 7" id="KW-0472">Membrane</keyword>
<evidence type="ECO:0000256" key="7">
    <source>
        <dbReference type="RuleBase" id="RU363107"/>
    </source>
</evidence>
<feature type="transmembrane region" description="Helical" evidence="7">
    <location>
        <begin position="104"/>
        <end position="124"/>
    </location>
</feature>
<feature type="transmembrane region" description="Helical" evidence="7">
    <location>
        <begin position="76"/>
        <end position="92"/>
    </location>
</feature>
<sequence length="197" mass="21933">MSTAEFAVTFKEAGRSVIATRRPWREFLDPSALSLPSSLSDATTRISHNLTRFLSNYCLVVLLLIFLGLIYHPFSMIVFLLVFVAWFFLYFSRDDPIRVFGFELDDLVLIIILGLSTGLALALTGVFVNVLISLAIGAVVVCLHAALRSTEDLVGDMQDPFGDALLESPRGNETEDEDDNCVFSGYDHITSKEDYRP</sequence>
<evidence type="ECO:0000256" key="6">
    <source>
        <dbReference type="ARBA" id="ARBA00023136"/>
    </source>
</evidence>
<keyword evidence="4 7" id="KW-0812">Transmembrane</keyword>
<protein>
    <recommendedName>
        <fullName evidence="7">PRA1 family protein</fullName>
    </recommendedName>
</protein>
<evidence type="ECO:0000256" key="5">
    <source>
        <dbReference type="ARBA" id="ARBA00022989"/>
    </source>
</evidence>
<evidence type="ECO:0000313" key="9">
    <source>
        <dbReference type="Proteomes" id="UP001652600"/>
    </source>
</evidence>
<gene>
    <name evidence="10" type="primary">LOC103483647</name>
</gene>
<dbReference type="AlphaFoldDB" id="A0A1S4DSY6"/>
<evidence type="ECO:0000256" key="8">
    <source>
        <dbReference type="SAM" id="MobiDB-lite"/>
    </source>
</evidence>
<dbReference type="GO" id="GO:0005783">
    <property type="term" value="C:endoplasmic reticulum"/>
    <property type="evidence" value="ECO:0007669"/>
    <property type="project" value="TreeGrafter"/>
</dbReference>
<dbReference type="PANTHER" id="PTHR19317">
    <property type="entry name" value="PRENYLATED RAB ACCEPTOR 1-RELATED"/>
    <property type="match status" value="1"/>
</dbReference>
<comment type="function">
    <text evidence="1 7">May be involved in both secretory and endocytic intracellular trafficking in the endosomal/prevacuolar compartments.</text>
</comment>
<keyword evidence="7" id="KW-0813">Transport</keyword>